<dbReference type="InterPro" id="IPR051465">
    <property type="entry name" value="Cell_Envelope_Struct_Comp"/>
</dbReference>
<evidence type="ECO:0000256" key="2">
    <source>
        <dbReference type="SAM" id="SignalP"/>
    </source>
</evidence>
<protein>
    <submittedName>
        <fullName evidence="4">GLUG motif-containing protein</fullName>
    </submittedName>
</protein>
<comment type="caution">
    <text evidence="4">The sequence shown here is derived from an EMBL/GenBank/DDBJ whole genome shotgun (WGS) entry which is preliminary data.</text>
</comment>
<dbReference type="PANTHER" id="PTHR43308">
    <property type="entry name" value="OUTER MEMBRANE PROTEIN ALPHA-RELATED"/>
    <property type="match status" value="1"/>
</dbReference>
<dbReference type="InterPro" id="IPR011493">
    <property type="entry name" value="GLUG"/>
</dbReference>
<dbReference type="Pfam" id="PF00395">
    <property type="entry name" value="SLH"/>
    <property type="match status" value="3"/>
</dbReference>
<dbReference type="RefSeq" id="WP_116064978.1">
    <property type="nucleotide sequence ID" value="NZ_QRDZ01000040.1"/>
</dbReference>
<evidence type="ECO:0000259" key="3">
    <source>
        <dbReference type="PROSITE" id="PS51272"/>
    </source>
</evidence>
<organism evidence="4 5">
    <name type="scientific">Cohnella phaseoli</name>
    <dbReference type="NCBI Taxonomy" id="456490"/>
    <lineage>
        <taxon>Bacteria</taxon>
        <taxon>Bacillati</taxon>
        <taxon>Bacillota</taxon>
        <taxon>Bacilli</taxon>
        <taxon>Bacillales</taxon>
        <taxon>Paenibacillaceae</taxon>
        <taxon>Cohnella</taxon>
    </lineage>
</organism>
<feature type="region of interest" description="Disordered" evidence="1">
    <location>
        <begin position="1527"/>
        <end position="1571"/>
    </location>
</feature>
<feature type="chain" id="PRO_5017707471" evidence="2">
    <location>
        <begin position="31"/>
        <end position="1948"/>
    </location>
</feature>
<proteinExistence type="predicted"/>
<dbReference type="InterPro" id="IPR001119">
    <property type="entry name" value="SLH_dom"/>
</dbReference>
<evidence type="ECO:0000256" key="1">
    <source>
        <dbReference type="SAM" id="MobiDB-lite"/>
    </source>
</evidence>
<evidence type="ECO:0000313" key="4">
    <source>
        <dbReference type="EMBL" id="RED56175.1"/>
    </source>
</evidence>
<dbReference type="PANTHER" id="PTHR43308:SF5">
    <property type="entry name" value="S-LAYER PROTEIN _ PEPTIDOGLYCAN ENDO-BETA-N-ACETYLGLUCOSAMINIDASE"/>
    <property type="match status" value="1"/>
</dbReference>
<dbReference type="InterPro" id="IPR059177">
    <property type="entry name" value="GH29D-like_dom"/>
</dbReference>
<feature type="domain" description="SLH" evidence="3">
    <location>
        <begin position="1821"/>
        <end position="1881"/>
    </location>
</feature>
<sequence length="1948" mass="199100">MDPYIRIRRLLAAALSIVLVLGMMPAAATAQAYPDGISGGGGVAAFNELPDELRWQNTSVPELPDTLSGILEGKQASIPVIWQADRTYDANFPAQGLYVFTAVPDGSFGMAAGVEAPRITVYIPPNAGGMAARIVGSGTEASPVEITTAAQLAEVAVLVNAGRLETFLLNDLAATVSLKLANDIDLSGYATGEGWLPIGTSAQPFKSIFDGDGHIIAGLTINRPGGTDQGLFGQIGVSGIVQNLGVVHAHINVQNGISSFAGILAGQVHGRVQNCYTTGSVLGDSYVGGMAGGVRGTISNGYSTASVRGKDDVGGIAGALLPGSIMENGYAAGSVSGITASGKIGGIAGSMDGGTLRNSAALNLGITGNTAIGRVLGQASGGYTLFGNAAFNGIPGIWSNPGANSVDGESKPAAEISAAGFFEAWFAHDPAWTYESGKLPGLFGTAVNMPAHIVDKGGAEFVGDGTVGVPYQIRTAAELARLAELVNAGTAPYANANKYYELMDDLDLSGYAAGTGWTPIGTDARPFKGKFDGGSHIIAGLVINRPSSDDQGLFGAVGSGGNVQNLGVTNVNIVGKRYVGGVAGNVVGNVQNCYVTGSVKGVNTIGGIAGYVDETAAAPNGTVQNCYVSASVSGTGNYIGGIAGYVDGTVKNSYAFGSVNGNSDIGGVTGHTTDLGTLRNCYAANSVSGIFSVGGLAGSIYGTLRNCAALNISVNGSMDVGRVTGDSMGGDLDDNAAFIGIPGTWNDDYSDGFDGESRTAADIGVAGFFEALFGNAPAWTYENGKLPGLFGAAIEMPVHLVDKDGAEFVGDGTVGAPYQIRTAEELARLAELVNAGTAPYADAGKTYKLMNDLNLSGYANGSGWMPIGTNVAPFKGNFDGGGKVVTGLVINRSSSDFQGLFGMISSAAVYDLGVADANIVGGSYTGGIAGQISGSTVQSCFVTGQISGADRVGGVAGYVDSGTVRNCYSTANVSGADDVGGLIGEAQGASTLQNSYATGQISGSTYVGGVVGNLGHQTMLKNCVALNAGVSVAVSAGGRIAGSSEAGAVLSGNAAFSGISGAWSNPGADELDGADIALPQINAATFWTTASNWDGSGWDESVWTIDDGKLPVLRNVGGAQSGEGGLHLIIRDIAHASVQITGNYAYTGSPIQPALTVAFDGNTLIKGLDYTLSDAHNTDAGSSATVTMNGIGNFAGTREIVFAIHKAAGPSAPTDVTGSSSVSGSTYTFTVDLIPGAEYRMDNNAWQTGNTFAGIAPGSSHTFYARIKETANYNAGAAGESGAVVFAKLDGRPAPSLDYTVSESDFPKTVTIAPVAGAEYRFDNGGYSAVNTYISSSAEDVTLYIRLAETVTYNASDFASAIVSTANRNQSAPSAFALTYERVNDESYTVTIPATSGAEYSFDGIAWGGGNTKSGLAFGATVTGYKRMAARPGYNASPAASDSLTLPLLQVQTPTASPGGGSFSGSQQVTLSSATPGADIYYTTDGTTPTPGSLLYTAPIQLTATVTLRAIAVKTGMSDSGVLSATFTKNSSSGGGGGSAPSVNEPTMNKPVIDRNGTSMDPTGIDPTKPSVTLEVEPKNGTAYVGIPASILASFESENAAFMIEIKTPYGSYRIPVKLASLIPNLKELLAKSNLKAEDVSFKITLTDKSGDKALQAALANGLPKGKVMGAMVDYHLEIVNTQTGQTIGTTNPFSKALTRLIPMPRNVAAMPKQWGAFRYNDNAKEFEFVPAKAVKLDGVWYAMISSYSNSTYAVAENAVSFADVQKHWAKSDVELAAAKGLVEGVGGGRYDPGKAVTRAEFTVMLVRALGRGTSTAGNAAYGDVKAGVWYSNAVAAAKELGLLGFMSGSSFKPNQALTREEMASMLAAAIRLEQPTVASSEVSLDAYKDIGSVAESDLENIHLMSKLQIMTGTSQNAFDPKGVTTRAQAATVFVRTLQVLGLIDSFD</sequence>
<dbReference type="PROSITE" id="PS51272">
    <property type="entry name" value="SLH"/>
    <property type="match status" value="3"/>
</dbReference>
<keyword evidence="2" id="KW-0732">Signal</keyword>
<feature type="signal peptide" evidence="2">
    <location>
        <begin position="1"/>
        <end position="30"/>
    </location>
</feature>
<dbReference type="Gene3D" id="2.160.20.110">
    <property type="match status" value="3"/>
</dbReference>
<dbReference type="Proteomes" id="UP000256977">
    <property type="component" value="Unassembled WGS sequence"/>
</dbReference>
<accession>A0A3D9I3F2</accession>
<dbReference type="OrthoDB" id="27389at2"/>
<dbReference type="Pfam" id="PF07581">
    <property type="entry name" value="Glug"/>
    <property type="match status" value="1"/>
</dbReference>
<keyword evidence="5" id="KW-1185">Reference proteome</keyword>
<feature type="domain" description="SLH" evidence="3">
    <location>
        <begin position="1757"/>
        <end position="1820"/>
    </location>
</feature>
<reference evidence="4 5" key="1">
    <citation type="submission" date="2018-07" db="EMBL/GenBank/DDBJ databases">
        <title>Genomic Encyclopedia of Type Strains, Phase III (KMG-III): the genomes of soil and plant-associated and newly described type strains.</title>
        <authorList>
            <person name="Whitman W."/>
        </authorList>
    </citation>
    <scope>NUCLEOTIDE SEQUENCE [LARGE SCALE GENOMIC DNA]</scope>
    <source>
        <strain evidence="4 5">CECT 7287</strain>
    </source>
</reference>
<name>A0A3D9I3F2_9BACL</name>
<dbReference type="EMBL" id="QRDZ01000040">
    <property type="protein sequence ID" value="RED56175.1"/>
    <property type="molecule type" value="Genomic_DNA"/>
</dbReference>
<dbReference type="Pfam" id="PF13290">
    <property type="entry name" value="CHB_HEX_C_1"/>
    <property type="match status" value="1"/>
</dbReference>
<evidence type="ECO:0000313" key="5">
    <source>
        <dbReference type="Proteomes" id="UP000256977"/>
    </source>
</evidence>
<gene>
    <name evidence="4" type="ORF">DFP98_14015</name>
</gene>
<feature type="domain" description="SLH" evidence="3">
    <location>
        <begin position="1885"/>
        <end position="1948"/>
    </location>
</feature>